<dbReference type="Proteomes" id="UP000286954">
    <property type="component" value="Chromosome"/>
</dbReference>
<reference evidence="1 2" key="1">
    <citation type="submission" date="2016-12" db="EMBL/GenBank/DDBJ databases">
        <title>The genome of dimorphic prosthecate Glycocaulis alkaliphilus 6b-8t, isolated from crude oil dictates its adaptability in petroleum environments.</title>
        <authorList>
            <person name="Wu X.-L."/>
            <person name="Geng S."/>
        </authorList>
    </citation>
    <scope>NUCLEOTIDE SEQUENCE [LARGE SCALE GENOMIC DNA]</scope>
    <source>
        <strain evidence="1 2">6B-8</strain>
    </source>
</reference>
<evidence type="ECO:0000313" key="1">
    <source>
        <dbReference type="EMBL" id="AZU04092.1"/>
    </source>
</evidence>
<dbReference type="KEGG" id="gak:X907_1560"/>
<organism evidence="1 2">
    <name type="scientific">Glycocaulis alkaliphilus</name>
    <dbReference type="NCBI Taxonomy" id="1434191"/>
    <lineage>
        <taxon>Bacteria</taxon>
        <taxon>Pseudomonadati</taxon>
        <taxon>Pseudomonadota</taxon>
        <taxon>Alphaproteobacteria</taxon>
        <taxon>Maricaulales</taxon>
        <taxon>Maricaulaceae</taxon>
        <taxon>Glycocaulis</taxon>
    </lineage>
</organism>
<sequence length="444" mass="49685">MCIAILLPMLTCWPVRPDRRTKPQSLSHLCWRGSWRQIVVSRNLEKVAGRLTPPGQRRNHKSPDVRSFIITAIQASSVQSPKKLRLPVATACEEPGGRAGSPAVNVLLSIAVFVGRKQGGSRRDAHSCLRLAQFRYDFFRPKSLYLHECSQVILCSWPRPKGSGQCAHSDACPCGVPPAKLTCRNISLLRHRPMDNLLKIQIQAQRTRCGICPILWMRLRSRKSGRTRPKIRPDCGLLSVNWNARRNRSRKGALTIGKVYDLGCDKTFAAFQMRFQSWWMLRSIAANQIVTGRYSDRLNLHVFEIGPEPWGNWGRTFFVANGRCRNLGLRGCIVNGFDTQFSGCEFVFTAGTISDCKYFGVRCPHVLIDADTIVTFQARGFGKRNIGCCTNPRQHEIGLYLGSIAKMDRGNAAISGAEPLNLLIEEKLNTGIFQLLSNEIGCCG</sequence>
<protein>
    <submittedName>
        <fullName evidence="1">Uncharacterized protein</fullName>
    </submittedName>
</protein>
<proteinExistence type="predicted"/>
<accession>A0A3T0E9Y9</accession>
<evidence type="ECO:0000313" key="2">
    <source>
        <dbReference type="Proteomes" id="UP000286954"/>
    </source>
</evidence>
<name>A0A3T0E9Y9_9PROT</name>
<gene>
    <name evidence="1" type="ORF">X907_1560</name>
</gene>
<keyword evidence="2" id="KW-1185">Reference proteome</keyword>
<dbReference type="EMBL" id="CP018911">
    <property type="protein sequence ID" value="AZU04092.1"/>
    <property type="molecule type" value="Genomic_DNA"/>
</dbReference>
<dbReference type="AlphaFoldDB" id="A0A3T0E9Y9"/>